<organism evidence="1 2">
    <name type="scientific">Pelagomonas calceolata</name>
    <dbReference type="NCBI Taxonomy" id="35677"/>
    <lineage>
        <taxon>Eukaryota</taxon>
        <taxon>Sar</taxon>
        <taxon>Stramenopiles</taxon>
        <taxon>Ochrophyta</taxon>
        <taxon>Pelagophyceae</taxon>
        <taxon>Pelagomonadales</taxon>
        <taxon>Pelagomonadaceae</taxon>
        <taxon>Pelagomonas</taxon>
    </lineage>
</organism>
<keyword evidence="2" id="KW-1185">Reference proteome</keyword>
<name>A0A8J2S8N3_9STRA</name>
<feature type="non-terminal residue" evidence="1">
    <location>
        <position position="1"/>
    </location>
</feature>
<evidence type="ECO:0000313" key="2">
    <source>
        <dbReference type="Proteomes" id="UP000789595"/>
    </source>
</evidence>
<dbReference type="AlphaFoldDB" id="A0A8J2S8N3"/>
<gene>
    <name evidence="1" type="ORF">PECAL_1P25430</name>
</gene>
<evidence type="ECO:0000313" key="1">
    <source>
        <dbReference type="EMBL" id="CAH0366072.1"/>
    </source>
</evidence>
<dbReference type="Proteomes" id="UP000789595">
    <property type="component" value="Unassembled WGS sequence"/>
</dbReference>
<proteinExistence type="predicted"/>
<dbReference type="EMBL" id="CAKKNE010000001">
    <property type="protein sequence ID" value="CAH0366072.1"/>
    <property type="molecule type" value="Genomic_DNA"/>
</dbReference>
<sequence>HKHLGPSHLRVAAIRVRPGTGKLPVAAADPRAVPAKLPADVAAPQQFDLVAERLAGGNPPRLEPSFPRSIQAQPRAVARIVRHDETPDFAGAHLRYRGVDAGCDSAVDARRGNDRAELEEDRAALVKGIEEHGAALEQSAKAHGDDVSPFRHGSGAVGDFRVGASVRQLDGLVCIRWHGRESNYCEGVTSVHCSMQHRIATRKHPGCSNQEHVAHGWSTQRLRFSRRVDGVCK</sequence>
<comment type="caution">
    <text evidence="1">The sequence shown here is derived from an EMBL/GenBank/DDBJ whole genome shotgun (WGS) entry which is preliminary data.</text>
</comment>
<accession>A0A8J2S8N3</accession>
<protein>
    <submittedName>
        <fullName evidence="1">Uncharacterized protein</fullName>
    </submittedName>
</protein>
<reference evidence="1" key="1">
    <citation type="submission" date="2021-11" db="EMBL/GenBank/DDBJ databases">
        <authorList>
            <consortium name="Genoscope - CEA"/>
            <person name="William W."/>
        </authorList>
    </citation>
    <scope>NUCLEOTIDE SEQUENCE</scope>
</reference>